<proteinExistence type="predicted"/>
<evidence type="ECO:0000256" key="3">
    <source>
        <dbReference type="ARBA" id="ARBA00022676"/>
    </source>
</evidence>
<evidence type="ECO:0000256" key="5">
    <source>
        <dbReference type="ARBA" id="ARBA00023136"/>
    </source>
</evidence>
<dbReference type="Proteomes" id="UP001186944">
    <property type="component" value="Unassembled WGS sequence"/>
</dbReference>
<name>A0AA88YLH7_PINIB</name>
<gene>
    <name evidence="6" type="ORF">FSP39_021846</name>
</gene>
<evidence type="ECO:0000256" key="4">
    <source>
        <dbReference type="ARBA" id="ARBA00022679"/>
    </source>
</evidence>
<accession>A0AA88YLH7</accession>
<dbReference type="GO" id="GO:0005886">
    <property type="term" value="C:plasma membrane"/>
    <property type="evidence" value="ECO:0007669"/>
    <property type="project" value="UniProtKB-SubCell"/>
</dbReference>
<keyword evidence="4" id="KW-0808">Transferase</keyword>
<dbReference type="PANTHER" id="PTHR43646:SF2">
    <property type="entry name" value="GLYCOSYLTRANSFERASE 2-LIKE DOMAIN-CONTAINING PROTEIN"/>
    <property type="match status" value="1"/>
</dbReference>
<evidence type="ECO:0000256" key="1">
    <source>
        <dbReference type="ARBA" id="ARBA00004236"/>
    </source>
</evidence>
<sequence length="156" mass="17986">MAYGPINSDYGSGSNIIQCQYVQSVHGYQCPHYSLSGKSEEITFGNQRYFSNEREPRELPYGDNGLFMSRKAYDMAGGFQDLYLLEDVTLVESLWKYGHIGAAEGDPMITSARRWRKWGAFRITGLNYCIITAFHLGVHPDRLARWYYGKEKIKQY</sequence>
<evidence type="ECO:0000313" key="6">
    <source>
        <dbReference type="EMBL" id="KAK3103781.1"/>
    </source>
</evidence>
<dbReference type="PANTHER" id="PTHR43646">
    <property type="entry name" value="GLYCOSYLTRANSFERASE"/>
    <property type="match status" value="1"/>
</dbReference>
<keyword evidence="5" id="KW-0472">Membrane</keyword>
<reference evidence="6" key="1">
    <citation type="submission" date="2019-08" db="EMBL/GenBank/DDBJ databases">
        <title>The improved chromosome-level genome for the pearl oyster Pinctada fucata martensii using PacBio sequencing and Hi-C.</title>
        <authorList>
            <person name="Zheng Z."/>
        </authorList>
    </citation>
    <scope>NUCLEOTIDE SEQUENCE</scope>
    <source>
        <strain evidence="6">ZZ-2019</strain>
        <tissue evidence="6">Adductor muscle</tissue>
    </source>
</reference>
<evidence type="ECO:0000313" key="7">
    <source>
        <dbReference type="Proteomes" id="UP001186944"/>
    </source>
</evidence>
<keyword evidence="7" id="KW-1185">Reference proteome</keyword>
<dbReference type="GO" id="GO:0016757">
    <property type="term" value="F:glycosyltransferase activity"/>
    <property type="evidence" value="ECO:0007669"/>
    <property type="project" value="UniProtKB-KW"/>
</dbReference>
<keyword evidence="3" id="KW-0328">Glycosyltransferase</keyword>
<dbReference type="AlphaFoldDB" id="A0AA88YLH7"/>
<comment type="subcellular location">
    <subcellularLocation>
        <location evidence="1">Cell membrane</location>
    </subcellularLocation>
</comment>
<comment type="caution">
    <text evidence="6">The sequence shown here is derived from an EMBL/GenBank/DDBJ whole genome shotgun (WGS) entry which is preliminary data.</text>
</comment>
<keyword evidence="2" id="KW-1003">Cell membrane</keyword>
<evidence type="ECO:0000256" key="2">
    <source>
        <dbReference type="ARBA" id="ARBA00022475"/>
    </source>
</evidence>
<protein>
    <submittedName>
        <fullName evidence="6">Uncharacterized protein</fullName>
    </submittedName>
</protein>
<dbReference type="EMBL" id="VSWD01000005">
    <property type="protein sequence ID" value="KAK3103781.1"/>
    <property type="molecule type" value="Genomic_DNA"/>
</dbReference>
<organism evidence="6 7">
    <name type="scientific">Pinctada imbricata</name>
    <name type="common">Atlantic pearl-oyster</name>
    <name type="synonym">Pinctada martensii</name>
    <dbReference type="NCBI Taxonomy" id="66713"/>
    <lineage>
        <taxon>Eukaryota</taxon>
        <taxon>Metazoa</taxon>
        <taxon>Spiralia</taxon>
        <taxon>Lophotrochozoa</taxon>
        <taxon>Mollusca</taxon>
        <taxon>Bivalvia</taxon>
        <taxon>Autobranchia</taxon>
        <taxon>Pteriomorphia</taxon>
        <taxon>Pterioida</taxon>
        <taxon>Pterioidea</taxon>
        <taxon>Pteriidae</taxon>
        <taxon>Pinctada</taxon>
    </lineage>
</organism>